<dbReference type="OrthoDB" id="467062at2"/>
<dbReference type="InterPro" id="IPR036390">
    <property type="entry name" value="WH_DNA-bd_sf"/>
</dbReference>
<dbReference type="SUPFAM" id="SSF46785">
    <property type="entry name" value="Winged helix' DNA-binding domain"/>
    <property type="match status" value="1"/>
</dbReference>
<dbReference type="AlphaFoldDB" id="A0A1T1AW05"/>
<dbReference type="STRING" id="28066.RF819_17450"/>
<evidence type="ECO:0000313" key="3">
    <source>
        <dbReference type="Proteomes" id="UP000190750"/>
    </source>
</evidence>
<protein>
    <recommendedName>
        <fullName evidence="1">Transcriptional regulator HTH-type FeoC domain-containing protein</fullName>
    </recommendedName>
</protein>
<feature type="domain" description="Transcriptional regulator HTH-type FeoC" evidence="1">
    <location>
        <begin position="3"/>
        <end position="70"/>
    </location>
</feature>
<evidence type="ECO:0000259" key="1">
    <source>
        <dbReference type="Pfam" id="PF09012"/>
    </source>
</evidence>
<reference evidence="2 3" key="1">
    <citation type="submission" date="2017-01" db="EMBL/GenBank/DDBJ databases">
        <title>Genome sequencing of Rhodoferax fermentans JCM 7819.</title>
        <authorList>
            <person name="Kim Y.J."/>
            <person name="Farh M.E.-A."/>
            <person name="Yang D.-C."/>
        </authorList>
    </citation>
    <scope>NUCLEOTIDE SEQUENCE [LARGE SCALE GENOMIC DNA]</scope>
    <source>
        <strain evidence="2 3">JCM 7819</strain>
    </source>
</reference>
<dbReference type="Proteomes" id="UP000190750">
    <property type="component" value="Unassembled WGS sequence"/>
</dbReference>
<dbReference type="Gene3D" id="1.10.10.10">
    <property type="entry name" value="Winged helix-like DNA-binding domain superfamily/Winged helix DNA-binding domain"/>
    <property type="match status" value="1"/>
</dbReference>
<proteinExistence type="predicted"/>
<dbReference type="Pfam" id="PF09012">
    <property type="entry name" value="FeoC"/>
    <property type="match status" value="1"/>
</dbReference>
<dbReference type="EMBL" id="MTJN01000002">
    <property type="protein sequence ID" value="OOV08261.1"/>
    <property type="molecule type" value="Genomic_DNA"/>
</dbReference>
<organism evidence="2 3">
    <name type="scientific">Rhodoferax fermentans</name>
    <dbReference type="NCBI Taxonomy" id="28066"/>
    <lineage>
        <taxon>Bacteria</taxon>
        <taxon>Pseudomonadati</taxon>
        <taxon>Pseudomonadota</taxon>
        <taxon>Betaproteobacteria</taxon>
        <taxon>Burkholderiales</taxon>
        <taxon>Comamonadaceae</taxon>
        <taxon>Rhodoferax</taxon>
    </lineage>
</organism>
<sequence length="99" mass="10481">MIISRLSAYLQQHRRASLHDMALGLDTDAEALRNMLGMLERKGRVSRLPSGTPCSGGCGKCQPGTVEIYEWTGSAPADLSTPNGLATPSIPIQTCASHG</sequence>
<evidence type="ECO:0000313" key="2">
    <source>
        <dbReference type="EMBL" id="OOV08261.1"/>
    </source>
</evidence>
<name>A0A1T1AW05_RHOFE</name>
<gene>
    <name evidence="2" type="ORF">RF819_17450</name>
</gene>
<comment type="caution">
    <text evidence="2">The sequence shown here is derived from an EMBL/GenBank/DDBJ whole genome shotgun (WGS) entry which is preliminary data.</text>
</comment>
<dbReference type="RefSeq" id="WP_078366136.1">
    <property type="nucleotide sequence ID" value="NZ_MTJN01000002.1"/>
</dbReference>
<accession>A0A1T1AW05</accession>
<keyword evidence="3" id="KW-1185">Reference proteome</keyword>
<dbReference type="InterPro" id="IPR036388">
    <property type="entry name" value="WH-like_DNA-bd_sf"/>
</dbReference>
<dbReference type="InterPro" id="IPR015102">
    <property type="entry name" value="Tscrpt_reg_HTH_FeoC"/>
</dbReference>